<dbReference type="Proteomes" id="UP001456524">
    <property type="component" value="Unassembled WGS sequence"/>
</dbReference>
<evidence type="ECO:0000313" key="3">
    <source>
        <dbReference type="Proteomes" id="UP001456524"/>
    </source>
</evidence>
<protein>
    <recommendedName>
        <fullName evidence="4">Secreted peptide</fullName>
    </recommendedName>
</protein>
<comment type="caution">
    <text evidence="2">The sequence shown here is derived from an EMBL/GenBank/DDBJ whole genome shotgun (WGS) entry which is preliminary data.</text>
</comment>
<accession>A0ABR1XJB8</accession>
<feature type="transmembrane region" description="Helical" evidence="1">
    <location>
        <begin position="7"/>
        <end position="28"/>
    </location>
</feature>
<feature type="non-terminal residue" evidence="2">
    <location>
        <position position="106"/>
    </location>
</feature>
<gene>
    <name evidence="2" type="ORF">IWX90DRAFT_516432</name>
</gene>
<name>A0ABR1XJB8_9PEZI</name>
<reference evidence="2 3" key="1">
    <citation type="journal article" date="2022" name="G3 (Bethesda)">
        <title>Enemy or ally: a genomic approach to elucidate the lifestyle of Phyllosticta citrichinaensis.</title>
        <authorList>
            <person name="Buijs V.A."/>
            <person name="Groenewald J.Z."/>
            <person name="Haridas S."/>
            <person name="LaButti K.M."/>
            <person name="Lipzen A."/>
            <person name="Martin F.M."/>
            <person name="Barry K."/>
            <person name="Grigoriev I.V."/>
            <person name="Crous P.W."/>
            <person name="Seidl M.F."/>
        </authorList>
    </citation>
    <scope>NUCLEOTIDE SEQUENCE [LARGE SCALE GENOMIC DNA]</scope>
    <source>
        <strain evidence="2 3">CBS 129764</strain>
    </source>
</reference>
<evidence type="ECO:0000313" key="2">
    <source>
        <dbReference type="EMBL" id="KAK8157169.1"/>
    </source>
</evidence>
<dbReference type="EMBL" id="JBBWUH010000009">
    <property type="protein sequence ID" value="KAK8157169.1"/>
    <property type="molecule type" value="Genomic_DNA"/>
</dbReference>
<organism evidence="2 3">
    <name type="scientific">Phyllosticta citrichinensis</name>
    <dbReference type="NCBI Taxonomy" id="1130410"/>
    <lineage>
        <taxon>Eukaryota</taxon>
        <taxon>Fungi</taxon>
        <taxon>Dikarya</taxon>
        <taxon>Ascomycota</taxon>
        <taxon>Pezizomycotina</taxon>
        <taxon>Dothideomycetes</taxon>
        <taxon>Dothideomycetes incertae sedis</taxon>
        <taxon>Botryosphaeriales</taxon>
        <taxon>Phyllostictaceae</taxon>
        <taxon>Phyllosticta</taxon>
    </lineage>
</organism>
<keyword evidence="1" id="KW-0812">Transmembrane</keyword>
<keyword evidence="1" id="KW-1133">Transmembrane helix</keyword>
<keyword evidence="1" id="KW-0472">Membrane</keyword>
<evidence type="ECO:0000256" key="1">
    <source>
        <dbReference type="SAM" id="Phobius"/>
    </source>
</evidence>
<keyword evidence="3" id="KW-1185">Reference proteome</keyword>
<evidence type="ECO:0008006" key="4">
    <source>
        <dbReference type="Google" id="ProtNLM"/>
    </source>
</evidence>
<sequence>MHHGRSFFFLSFVLIWLGGMDGGSLFVFPQLFALHRFIIIIIIIISLPWHGMGLVGLVGWTVGWADGTRLTTGSGSLVSTRFPLSYLSELIVVFERLQITKLTFSP</sequence>
<proteinExistence type="predicted"/>
<feature type="transmembrane region" description="Helical" evidence="1">
    <location>
        <begin position="34"/>
        <end position="60"/>
    </location>
</feature>